<organism evidence="1 2">
    <name type="scientific">Synechococcus elongatus PCC 11801</name>
    <dbReference type="NCBI Taxonomy" id="2219813"/>
    <lineage>
        <taxon>Bacteria</taxon>
        <taxon>Bacillati</taxon>
        <taxon>Cyanobacteriota</taxon>
        <taxon>Cyanophyceae</taxon>
        <taxon>Synechococcales</taxon>
        <taxon>Synechococcaceae</taxon>
        <taxon>Synechococcus</taxon>
    </lineage>
</organism>
<sequence length="240" mass="26952">MLKDFRSSPLWLIGLFVIFAEGVATVAAVQLSGSSQDLLVKFVISYASIVTLVFFGFLRFKPGNLYSPSDYGNISPQEFNNALRGSVPQPVQDAFKNLSEDPSSQNKRFRLLSNLLPEEVKQHLVLMKRNNTSIDISGISEYRLTHRYEILKRDGGISVGIFSPSKFLKALDGTDTVILTGDQKEIRLLPDGDSFAEWLIDNRLDAESFRSDIGGWGERDVQQALKQQIEKFSKQQENLS</sequence>
<proteinExistence type="predicted"/>
<evidence type="ECO:0000313" key="1">
    <source>
        <dbReference type="EMBL" id="WVS92263.1"/>
    </source>
</evidence>
<gene>
    <name evidence="1" type="ORF">DOP62_14325</name>
</gene>
<name>A0ACD5A334_SYNEL</name>
<evidence type="ECO:0000313" key="2">
    <source>
        <dbReference type="Proteomes" id="UP000267249"/>
    </source>
</evidence>
<dbReference type="EMBL" id="CP143531">
    <property type="protein sequence ID" value="WVS92263.1"/>
    <property type="molecule type" value="Genomic_DNA"/>
</dbReference>
<geneLocation type="plasmid" evidence="1 2">
    <name>p11801_4</name>
</geneLocation>
<dbReference type="Proteomes" id="UP000267249">
    <property type="component" value="Plasmid p11801_4"/>
</dbReference>
<accession>A0ACD5A334</accession>
<keyword evidence="1" id="KW-0614">Plasmid</keyword>
<protein>
    <submittedName>
        <fullName evidence="1">Uncharacterized protein</fullName>
    </submittedName>
</protein>
<reference evidence="1" key="1">
    <citation type="submission" date="2024-01" db="EMBL/GenBank/DDBJ databases">
        <title>De novo genome assembly and pan-genome analysis of the fast-growing Indian isolates of Synechococcus elongatus: Potential chassis for bioproduction.</title>
        <authorList>
            <person name="Jain V.S."/>
            <person name="Schubert M.G."/>
            <person name="Pritam P."/>
            <person name="Sarnaik A.P."/>
            <person name="Jaiswal D."/>
            <person name="Church G.M."/>
            <person name="Wangikar P."/>
        </authorList>
    </citation>
    <scope>NUCLEOTIDE SEQUENCE</scope>
    <source>
        <strain evidence="1">PCC 11801</strain>
    </source>
</reference>